<evidence type="ECO:0000313" key="8">
    <source>
        <dbReference type="Proteomes" id="UP001501523"/>
    </source>
</evidence>
<evidence type="ECO:0000256" key="4">
    <source>
        <dbReference type="PROSITE-ProRule" id="PRU01161"/>
    </source>
</evidence>
<dbReference type="InterPro" id="IPR050301">
    <property type="entry name" value="NTE"/>
</dbReference>
<name>A0ABN1IPQ1_9GAMM</name>
<comment type="caution">
    <text evidence="4">Lacks conserved residue(s) required for the propagation of feature annotation.</text>
</comment>
<dbReference type="EMBL" id="BAAAEU010000022">
    <property type="protein sequence ID" value="GAA0718458.1"/>
    <property type="molecule type" value="Genomic_DNA"/>
</dbReference>
<dbReference type="PANTHER" id="PTHR14226">
    <property type="entry name" value="NEUROPATHY TARGET ESTERASE/SWISS CHEESE D.MELANOGASTER"/>
    <property type="match status" value="1"/>
</dbReference>
<reference evidence="7 8" key="1">
    <citation type="journal article" date="2019" name="Int. J. Syst. Evol. Microbiol.">
        <title>The Global Catalogue of Microorganisms (GCM) 10K type strain sequencing project: providing services to taxonomists for standard genome sequencing and annotation.</title>
        <authorList>
            <consortium name="The Broad Institute Genomics Platform"/>
            <consortium name="The Broad Institute Genome Sequencing Center for Infectious Disease"/>
            <person name="Wu L."/>
            <person name="Ma J."/>
        </authorList>
    </citation>
    <scope>NUCLEOTIDE SEQUENCE [LARGE SCALE GENOMIC DNA]</scope>
    <source>
        <strain evidence="7 8">JCM 15421</strain>
    </source>
</reference>
<feature type="domain" description="PNPLA" evidence="6">
    <location>
        <begin position="24"/>
        <end position="184"/>
    </location>
</feature>
<feature type="active site" description="Proton acceptor" evidence="4">
    <location>
        <position position="171"/>
    </location>
</feature>
<evidence type="ECO:0000256" key="5">
    <source>
        <dbReference type="SAM" id="MobiDB-lite"/>
    </source>
</evidence>
<gene>
    <name evidence="7" type="ORF">GCM10009105_26090</name>
</gene>
<dbReference type="InterPro" id="IPR002641">
    <property type="entry name" value="PNPLA_dom"/>
</dbReference>
<dbReference type="PANTHER" id="PTHR14226:SF76">
    <property type="entry name" value="NTE FAMILY PROTEIN RSSA"/>
    <property type="match status" value="1"/>
</dbReference>
<feature type="active site" description="Nucleophile" evidence="4">
    <location>
        <position position="57"/>
    </location>
</feature>
<feature type="short sequence motif" description="GXSXG" evidence="4">
    <location>
        <begin position="55"/>
        <end position="59"/>
    </location>
</feature>
<dbReference type="Gene3D" id="3.40.1090.10">
    <property type="entry name" value="Cytosolic phospholipase A2 catalytic domain"/>
    <property type="match status" value="2"/>
</dbReference>
<accession>A0ABN1IPQ1</accession>
<evidence type="ECO:0000313" key="7">
    <source>
        <dbReference type="EMBL" id="GAA0718458.1"/>
    </source>
</evidence>
<evidence type="ECO:0000256" key="3">
    <source>
        <dbReference type="ARBA" id="ARBA00023098"/>
    </source>
</evidence>
<dbReference type="Pfam" id="PF01734">
    <property type="entry name" value="Patatin"/>
    <property type="match status" value="1"/>
</dbReference>
<protein>
    <submittedName>
        <fullName evidence="7">Patatin-like phospholipase family protein</fullName>
    </submittedName>
</protein>
<evidence type="ECO:0000256" key="2">
    <source>
        <dbReference type="ARBA" id="ARBA00022963"/>
    </source>
</evidence>
<keyword evidence="1 4" id="KW-0378">Hydrolase</keyword>
<feature type="short sequence motif" description="DGA/G" evidence="4">
    <location>
        <begin position="171"/>
        <end position="173"/>
    </location>
</feature>
<feature type="region of interest" description="Disordered" evidence="5">
    <location>
        <begin position="204"/>
        <end position="238"/>
    </location>
</feature>
<proteinExistence type="predicted"/>
<evidence type="ECO:0000259" key="6">
    <source>
        <dbReference type="PROSITE" id="PS51635"/>
    </source>
</evidence>
<keyword evidence="2 4" id="KW-0442">Lipid degradation</keyword>
<dbReference type="RefSeq" id="WP_343791823.1">
    <property type="nucleotide sequence ID" value="NZ_BAAAEU010000022.1"/>
</dbReference>
<organism evidence="7 8">
    <name type="scientific">Dokdonella soli</name>
    <dbReference type="NCBI Taxonomy" id="529810"/>
    <lineage>
        <taxon>Bacteria</taxon>
        <taxon>Pseudomonadati</taxon>
        <taxon>Pseudomonadota</taxon>
        <taxon>Gammaproteobacteria</taxon>
        <taxon>Lysobacterales</taxon>
        <taxon>Rhodanobacteraceae</taxon>
        <taxon>Dokdonella</taxon>
    </lineage>
</organism>
<keyword evidence="8" id="KW-1185">Reference proteome</keyword>
<sequence>MTNGEPTALPAPQSAAANHSSLSLVLGSGGARGYAHIGVIQELEAQGFAIRSIAGSSMGALVGGVYAAGKLGLYTDWVRPLQRFDVLRLLDWTLSGGGFIKGDRIINVLRELIGDADIEDLPIPYTAVAVDLDAQREVWFSRGPLFDAIRASIAIPTVFRPHHYQGRLFVDGGLLNPLPISPTLRDLTDATIAVDVNAPAEPLDALAPRVGDAEPRSDHGGAGQASPTQLPEGSRPLAIDAPRAGYRRKIAEFVESVMEKRERRAAEQEPGVFELFARSLDLVQETITRLKLAAQPPDLLITIPRNVCAFYEFHRAEEVIEHGRRRTREALARWQRPPAR</sequence>
<keyword evidence="3 4" id="KW-0443">Lipid metabolism</keyword>
<dbReference type="SUPFAM" id="SSF52151">
    <property type="entry name" value="FabD/lysophospholipase-like"/>
    <property type="match status" value="1"/>
</dbReference>
<dbReference type="InterPro" id="IPR016035">
    <property type="entry name" value="Acyl_Trfase/lysoPLipase"/>
</dbReference>
<dbReference type="PROSITE" id="PS51635">
    <property type="entry name" value="PNPLA"/>
    <property type="match status" value="1"/>
</dbReference>
<dbReference type="Proteomes" id="UP001501523">
    <property type="component" value="Unassembled WGS sequence"/>
</dbReference>
<evidence type="ECO:0000256" key="1">
    <source>
        <dbReference type="ARBA" id="ARBA00022801"/>
    </source>
</evidence>
<comment type="caution">
    <text evidence="7">The sequence shown here is derived from an EMBL/GenBank/DDBJ whole genome shotgun (WGS) entry which is preliminary data.</text>
</comment>